<dbReference type="OrthoDB" id="769217at2759"/>
<dbReference type="PANTHER" id="PTHR33167">
    <property type="entry name" value="TRANSCRIPTION FACTOR, PUTATIVE (DUF863)-RELATED"/>
    <property type="match status" value="1"/>
</dbReference>
<name>A0A835QF32_VANPL</name>
<dbReference type="PANTHER" id="PTHR33167:SF26">
    <property type="entry name" value="EXPRESSED PROTEIN"/>
    <property type="match status" value="1"/>
</dbReference>
<organism evidence="1 2">
    <name type="scientific">Vanilla planifolia</name>
    <name type="common">Vanilla</name>
    <dbReference type="NCBI Taxonomy" id="51239"/>
    <lineage>
        <taxon>Eukaryota</taxon>
        <taxon>Viridiplantae</taxon>
        <taxon>Streptophyta</taxon>
        <taxon>Embryophyta</taxon>
        <taxon>Tracheophyta</taxon>
        <taxon>Spermatophyta</taxon>
        <taxon>Magnoliopsida</taxon>
        <taxon>Liliopsida</taxon>
        <taxon>Asparagales</taxon>
        <taxon>Orchidaceae</taxon>
        <taxon>Vanilloideae</taxon>
        <taxon>Vanilleae</taxon>
        <taxon>Vanilla</taxon>
    </lineage>
</organism>
<dbReference type="AlphaFoldDB" id="A0A835QF32"/>
<dbReference type="Proteomes" id="UP000639772">
    <property type="component" value="Chromosome 9"/>
</dbReference>
<proteinExistence type="predicted"/>
<reference evidence="1 2" key="1">
    <citation type="journal article" date="2020" name="Nat. Food">
        <title>A phased Vanilla planifolia genome enables genetic improvement of flavour and production.</title>
        <authorList>
            <person name="Hasing T."/>
            <person name="Tang H."/>
            <person name="Brym M."/>
            <person name="Khazi F."/>
            <person name="Huang T."/>
            <person name="Chambers A.H."/>
        </authorList>
    </citation>
    <scope>NUCLEOTIDE SEQUENCE [LARGE SCALE GENOMIC DNA]</scope>
    <source>
        <tissue evidence="1">Leaf</tissue>
    </source>
</reference>
<protein>
    <submittedName>
        <fullName evidence="1">Uncharacterized protein</fullName>
    </submittedName>
</protein>
<comment type="caution">
    <text evidence="1">The sequence shown here is derived from an EMBL/GenBank/DDBJ whole genome shotgun (WGS) entry which is preliminary data.</text>
</comment>
<dbReference type="EMBL" id="JADCNM010000009">
    <property type="protein sequence ID" value="KAG0468434.1"/>
    <property type="molecule type" value="Genomic_DNA"/>
</dbReference>
<sequence length="276" mass="31242">MRGGLGGNKMLKRPKHSLKVSGMVSRLQYSLNLFTNLLKSNNEKVAGNHTGLNYFYNSMGRCLDEFNKEFIKNTMLKHEEVFKQQVHELHRLYQVQKLLMAELRSEEMTSLPVSSTNCTVASIRNKIWSSESTSQAIHPSHERAMYQVNDSTNCESALLYKFADLDDNQCTGRHSSFFRDSLKNSKGSNFAHPVEGNCEELRPGNECNLDLTLTIGWASDKKRKNSNQIQRETAQSIASTLSTPVRHELDDLSAGSSAESLKRPHWPFQALSLNRS</sequence>
<evidence type="ECO:0000313" key="1">
    <source>
        <dbReference type="EMBL" id="KAG0468434.1"/>
    </source>
</evidence>
<evidence type="ECO:0000313" key="2">
    <source>
        <dbReference type="Proteomes" id="UP000639772"/>
    </source>
</evidence>
<gene>
    <name evidence="1" type="ORF">HPP92_017762</name>
</gene>
<accession>A0A835QF32</accession>